<organism evidence="1 2">
    <name type="scientific">Penicillium italicum</name>
    <name type="common">Blue mold</name>
    <dbReference type="NCBI Taxonomy" id="40296"/>
    <lineage>
        <taxon>Eukaryota</taxon>
        <taxon>Fungi</taxon>
        <taxon>Dikarya</taxon>
        <taxon>Ascomycota</taxon>
        <taxon>Pezizomycotina</taxon>
        <taxon>Eurotiomycetes</taxon>
        <taxon>Eurotiomycetidae</taxon>
        <taxon>Eurotiales</taxon>
        <taxon>Aspergillaceae</taxon>
        <taxon>Penicillium</taxon>
    </lineage>
</organism>
<protein>
    <submittedName>
        <fullName evidence="1">Uncharacterized protein</fullName>
    </submittedName>
</protein>
<proteinExistence type="predicted"/>
<comment type="caution">
    <text evidence="1">The sequence shown here is derived from an EMBL/GenBank/DDBJ whole genome shotgun (WGS) entry which is preliminary data.</text>
</comment>
<evidence type="ECO:0000313" key="2">
    <source>
        <dbReference type="Proteomes" id="UP000030104"/>
    </source>
</evidence>
<dbReference type="STRING" id="40296.A0A0A2L981"/>
<sequence>MREGVIIQTHVPPYSEPDTRHDLRVAARSAELSLVLSWFFQIYDPSSKLFYISSIHEELPVNTLLKIPQCVPSVCDVTLFHFTYSVYKDLAEMFDTTDGQIMAFNGGYNYSESASVASVACITVPMGCTSLDLKVTEEI</sequence>
<reference evidence="1 2" key="1">
    <citation type="journal article" date="2015" name="Mol. Plant Microbe Interact.">
        <title>Genome, transcriptome, and functional analyses of Penicillium expansum provide new insights into secondary metabolism and pathogenicity.</title>
        <authorList>
            <person name="Ballester A.R."/>
            <person name="Marcet-Houben M."/>
            <person name="Levin E."/>
            <person name="Sela N."/>
            <person name="Selma-Lazaro C."/>
            <person name="Carmona L."/>
            <person name="Wisniewski M."/>
            <person name="Droby S."/>
            <person name="Gonzalez-Candelas L."/>
            <person name="Gabaldon T."/>
        </authorList>
    </citation>
    <scope>NUCLEOTIDE SEQUENCE [LARGE SCALE GENOMIC DNA]</scope>
    <source>
        <strain evidence="1 2">PHI-1</strain>
    </source>
</reference>
<name>A0A0A2L981_PENIT</name>
<dbReference type="AlphaFoldDB" id="A0A0A2L981"/>
<dbReference type="OrthoDB" id="2107166at2759"/>
<dbReference type="Proteomes" id="UP000030104">
    <property type="component" value="Unassembled WGS sequence"/>
</dbReference>
<accession>A0A0A2L981</accession>
<evidence type="ECO:0000313" key="1">
    <source>
        <dbReference type="EMBL" id="KGO75731.1"/>
    </source>
</evidence>
<dbReference type="EMBL" id="JQGA01000442">
    <property type="protein sequence ID" value="KGO75731.1"/>
    <property type="molecule type" value="Genomic_DNA"/>
</dbReference>
<gene>
    <name evidence="1" type="ORF">PITC_029780</name>
</gene>
<dbReference type="PhylomeDB" id="A0A0A2L981"/>
<dbReference type="HOGENOM" id="CLU_1845776_0_0_1"/>
<keyword evidence="2" id="KW-1185">Reference proteome</keyword>